<keyword evidence="1" id="KW-0812">Transmembrane</keyword>
<comment type="caution">
    <text evidence="2">The sequence shown here is derived from an EMBL/GenBank/DDBJ whole genome shotgun (WGS) entry which is preliminary data.</text>
</comment>
<protein>
    <submittedName>
        <fullName evidence="2">Uncharacterized protein</fullName>
    </submittedName>
</protein>
<keyword evidence="1" id="KW-1133">Transmembrane helix</keyword>
<sequence length="113" mass="12542">MVVHATSTNGQYSVCGLCFACCPTHAGFCDERRKSRNYVSDMMWVFINMGLFSCILAITVAVVVSGCRPCLRDEGSRLFQYMFQDGLMGQFYTAAPGAVIAKCQYVSFALRIH</sequence>
<dbReference type="EMBL" id="JABBWG010000003">
    <property type="protein sequence ID" value="KAG1824507.1"/>
    <property type="molecule type" value="Genomic_DNA"/>
</dbReference>
<evidence type="ECO:0000313" key="3">
    <source>
        <dbReference type="Proteomes" id="UP000807769"/>
    </source>
</evidence>
<feature type="transmembrane region" description="Helical" evidence="1">
    <location>
        <begin position="42"/>
        <end position="64"/>
    </location>
</feature>
<dbReference type="AlphaFoldDB" id="A0A9P7EL40"/>
<proteinExistence type="predicted"/>
<dbReference type="GeneID" id="64637436"/>
<accession>A0A9P7EL40</accession>
<reference evidence="2" key="1">
    <citation type="journal article" date="2020" name="New Phytol.">
        <title>Comparative genomics reveals dynamic genome evolution in host specialist ectomycorrhizal fungi.</title>
        <authorList>
            <person name="Lofgren L.A."/>
            <person name="Nguyen N.H."/>
            <person name="Vilgalys R."/>
            <person name="Ruytinx J."/>
            <person name="Liao H.L."/>
            <person name="Branco S."/>
            <person name="Kuo A."/>
            <person name="LaButti K."/>
            <person name="Lipzen A."/>
            <person name="Andreopoulos W."/>
            <person name="Pangilinan J."/>
            <person name="Riley R."/>
            <person name="Hundley H."/>
            <person name="Na H."/>
            <person name="Barry K."/>
            <person name="Grigoriev I.V."/>
            <person name="Stajich J.E."/>
            <person name="Kennedy P.G."/>
        </authorList>
    </citation>
    <scope>NUCLEOTIDE SEQUENCE</scope>
    <source>
        <strain evidence="2">MN1</strain>
    </source>
</reference>
<keyword evidence="3" id="KW-1185">Reference proteome</keyword>
<evidence type="ECO:0000256" key="1">
    <source>
        <dbReference type="SAM" id="Phobius"/>
    </source>
</evidence>
<dbReference type="OrthoDB" id="10497286at2759"/>
<organism evidence="2 3">
    <name type="scientific">Suillus subaureus</name>
    <dbReference type="NCBI Taxonomy" id="48587"/>
    <lineage>
        <taxon>Eukaryota</taxon>
        <taxon>Fungi</taxon>
        <taxon>Dikarya</taxon>
        <taxon>Basidiomycota</taxon>
        <taxon>Agaricomycotina</taxon>
        <taxon>Agaricomycetes</taxon>
        <taxon>Agaricomycetidae</taxon>
        <taxon>Boletales</taxon>
        <taxon>Suillineae</taxon>
        <taxon>Suillaceae</taxon>
        <taxon>Suillus</taxon>
    </lineage>
</organism>
<keyword evidence="1" id="KW-0472">Membrane</keyword>
<name>A0A9P7EL40_9AGAM</name>
<evidence type="ECO:0000313" key="2">
    <source>
        <dbReference type="EMBL" id="KAG1824507.1"/>
    </source>
</evidence>
<dbReference type="Proteomes" id="UP000807769">
    <property type="component" value="Unassembled WGS sequence"/>
</dbReference>
<dbReference type="RefSeq" id="XP_041198224.1">
    <property type="nucleotide sequence ID" value="XM_041343420.1"/>
</dbReference>
<gene>
    <name evidence="2" type="ORF">BJ212DRAFT_531830</name>
</gene>